<keyword evidence="2" id="KW-1003">Cell membrane</keyword>
<feature type="domain" description="Cadherin" evidence="16">
    <location>
        <begin position="506"/>
        <end position="609"/>
    </location>
</feature>
<dbReference type="FunFam" id="2.60.40.60:FF:000013">
    <property type="entry name" value="Cadherin EGF LAG seven-pass G-type receptor"/>
    <property type="match status" value="1"/>
</dbReference>
<feature type="domain" description="Cadherin" evidence="16">
    <location>
        <begin position="3776"/>
        <end position="3881"/>
    </location>
</feature>
<feature type="domain" description="Cadherin" evidence="16">
    <location>
        <begin position="2508"/>
        <end position="2612"/>
    </location>
</feature>
<evidence type="ECO:0000256" key="6">
    <source>
        <dbReference type="ARBA" id="ARBA00022729"/>
    </source>
</evidence>
<keyword evidence="11" id="KW-0472">Membrane</keyword>
<name>A0A7E6EVP0_9MOLL</name>
<evidence type="ECO:0000256" key="10">
    <source>
        <dbReference type="ARBA" id="ARBA00022989"/>
    </source>
</evidence>
<dbReference type="SMART" id="SM00112">
    <property type="entry name" value="CA"/>
    <property type="match status" value="68"/>
</dbReference>
<feature type="domain" description="Cadherin" evidence="16">
    <location>
        <begin position="805"/>
        <end position="905"/>
    </location>
</feature>
<feature type="domain" description="Cadherin" evidence="16">
    <location>
        <begin position="1767"/>
        <end position="1862"/>
    </location>
</feature>
<feature type="domain" description="Cadherin" evidence="16">
    <location>
        <begin position="4411"/>
        <end position="4516"/>
    </location>
</feature>
<keyword evidence="3" id="KW-0245">EGF-like domain</keyword>
<evidence type="ECO:0000259" key="16">
    <source>
        <dbReference type="PROSITE" id="PS50268"/>
    </source>
</evidence>
<accession>A0A7E6EVP0</accession>
<feature type="domain" description="Cadherin" evidence="16">
    <location>
        <begin position="4931"/>
        <end position="5036"/>
    </location>
</feature>
<evidence type="ECO:0000256" key="3">
    <source>
        <dbReference type="ARBA" id="ARBA00022536"/>
    </source>
</evidence>
<feature type="domain" description="Cadherin" evidence="16">
    <location>
        <begin position="2295"/>
        <end position="2402"/>
    </location>
</feature>
<feature type="domain" description="Cadherin" evidence="16">
    <location>
        <begin position="3132"/>
        <end position="3234"/>
    </location>
</feature>
<dbReference type="Proteomes" id="UP000515154">
    <property type="component" value="Linkage group LG5"/>
</dbReference>
<protein>
    <submittedName>
        <fullName evidence="18">Uncharacterized protein LOC115211772</fullName>
    </submittedName>
</protein>
<feature type="domain" description="Cadherin" evidence="16">
    <location>
        <begin position="3029"/>
        <end position="3131"/>
    </location>
</feature>
<evidence type="ECO:0000313" key="18">
    <source>
        <dbReference type="RefSeq" id="XP_036359005.1"/>
    </source>
</evidence>
<feature type="domain" description="Cadherin" evidence="16">
    <location>
        <begin position="5648"/>
        <end position="5751"/>
    </location>
</feature>
<feature type="domain" description="Cadherin" evidence="16">
    <location>
        <begin position="610"/>
        <end position="709"/>
    </location>
</feature>
<feature type="domain" description="Cadherin" evidence="16">
    <location>
        <begin position="6167"/>
        <end position="6270"/>
    </location>
</feature>
<keyword evidence="17" id="KW-1185">Reference proteome</keyword>
<evidence type="ECO:0000256" key="11">
    <source>
        <dbReference type="ARBA" id="ARBA00023136"/>
    </source>
</evidence>
<feature type="domain" description="Cadherin" evidence="16">
    <location>
        <begin position="5964"/>
        <end position="6066"/>
    </location>
</feature>
<dbReference type="KEGG" id="osn:115211772"/>
<evidence type="ECO:0000256" key="2">
    <source>
        <dbReference type="ARBA" id="ARBA00022475"/>
    </source>
</evidence>
<feature type="domain" description="Cadherin" evidence="16">
    <location>
        <begin position="3991"/>
        <end position="4096"/>
    </location>
</feature>
<dbReference type="PROSITE" id="PS00232">
    <property type="entry name" value="CADHERIN_1"/>
    <property type="match status" value="2"/>
</dbReference>
<dbReference type="PANTHER" id="PTHR24026:SF133">
    <property type="entry name" value="CADHERIN-RELATED FAMILY MEMBER 2"/>
    <property type="match status" value="1"/>
</dbReference>
<feature type="domain" description="Cadherin" evidence="16">
    <location>
        <begin position="2821"/>
        <end position="2931"/>
    </location>
</feature>
<feature type="domain" description="Cadherin" evidence="16">
    <location>
        <begin position="2403"/>
        <end position="2506"/>
    </location>
</feature>
<feature type="domain" description="Cadherin" evidence="16">
    <location>
        <begin position="4617"/>
        <end position="4726"/>
    </location>
</feature>
<organism evidence="17 18">
    <name type="scientific">Octopus sinensis</name>
    <name type="common">East Asian common octopus</name>
    <dbReference type="NCBI Taxonomy" id="2607531"/>
    <lineage>
        <taxon>Eukaryota</taxon>
        <taxon>Metazoa</taxon>
        <taxon>Spiralia</taxon>
        <taxon>Lophotrochozoa</taxon>
        <taxon>Mollusca</taxon>
        <taxon>Cephalopoda</taxon>
        <taxon>Coleoidea</taxon>
        <taxon>Octopodiformes</taxon>
        <taxon>Octopoda</taxon>
        <taxon>Incirrata</taxon>
        <taxon>Octopodidae</taxon>
        <taxon>Octopus</taxon>
    </lineage>
</organism>
<feature type="domain" description="Cadherin" evidence="16">
    <location>
        <begin position="6067"/>
        <end position="6166"/>
    </location>
</feature>
<feature type="domain" description="Cadherin" evidence="16">
    <location>
        <begin position="5037"/>
        <end position="5141"/>
    </location>
</feature>
<feature type="domain" description="Cadherin" evidence="16">
    <location>
        <begin position="4204"/>
        <end position="4311"/>
    </location>
</feature>
<feature type="domain" description="Cadherin" evidence="16">
    <location>
        <begin position="1226"/>
        <end position="1334"/>
    </location>
</feature>
<feature type="domain" description="Cadherin" evidence="16">
    <location>
        <begin position="7200"/>
        <end position="7300"/>
    </location>
</feature>
<feature type="domain" description="Cadherin" evidence="16">
    <location>
        <begin position="1543"/>
        <end position="1649"/>
    </location>
</feature>
<keyword evidence="5" id="KW-0479">Metal-binding</keyword>
<evidence type="ECO:0000313" key="17">
    <source>
        <dbReference type="Proteomes" id="UP000515154"/>
    </source>
</evidence>
<feature type="signal peptide" evidence="15">
    <location>
        <begin position="1"/>
        <end position="25"/>
    </location>
</feature>
<dbReference type="GO" id="GO:0005886">
    <property type="term" value="C:plasma membrane"/>
    <property type="evidence" value="ECO:0007669"/>
    <property type="project" value="UniProtKB-SubCell"/>
</dbReference>
<dbReference type="FunFam" id="2.60.40.60:FF:000033">
    <property type="entry name" value="FAT atypical cadherin 1"/>
    <property type="match status" value="1"/>
</dbReference>
<comment type="subcellular location">
    <subcellularLocation>
        <location evidence="1">Cell membrane</location>
        <topology evidence="1">Single-pass type I membrane protein</topology>
    </subcellularLocation>
</comment>
<dbReference type="InterPro" id="IPR002126">
    <property type="entry name" value="Cadherin-like_dom"/>
</dbReference>
<feature type="domain" description="Cadherin" evidence="16">
    <location>
        <begin position="6375"/>
        <end position="6472"/>
    </location>
</feature>
<feature type="domain" description="Cadherin" evidence="16">
    <location>
        <begin position="1878"/>
        <end position="1974"/>
    </location>
</feature>
<keyword evidence="8 14" id="KW-0106">Calcium</keyword>
<gene>
    <name evidence="18" type="primary">LOC115211772</name>
</gene>
<dbReference type="Gene3D" id="2.60.40.60">
    <property type="entry name" value="Cadherins"/>
    <property type="match status" value="70"/>
</dbReference>
<dbReference type="PROSITE" id="PS50268">
    <property type="entry name" value="CADHERIN_2"/>
    <property type="match status" value="69"/>
</dbReference>
<evidence type="ECO:0000256" key="7">
    <source>
        <dbReference type="ARBA" id="ARBA00022737"/>
    </source>
</evidence>
<dbReference type="RefSeq" id="XP_036359005.1">
    <property type="nucleotide sequence ID" value="XM_036503112.1"/>
</dbReference>
<feature type="domain" description="Cadherin" evidence="16">
    <location>
        <begin position="5544"/>
        <end position="5648"/>
    </location>
</feature>
<feature type="domain" description="Cadherin" evidence="16">
    <location>
        <begin position="3235"/>
        <end position="3340"/>
    </location>
</feature>
<feature type="domain" description="Cadherin" evidence="16">
    <location>
        <begin position="6496"/>
        <end position="6577"/>
    </location>
</feature>
<keyword evidence="10" id="KW-1133">Transmembrane helix</keyword>
<feature type="domain" description="Cadherin" evidence="16">
    <location>
        <begin position="7402"/>
        <end position="7503"/>
    </location>
</feature>
<dbReference type="PRINTS" id="PR00205">
    <property type="entry name" value="CADHERIN"/>
</dbReference>
<feature type="domain" description="Cadherin" evidence="16">
    <location>
        <begin position="5343"/>
        <end position="5439"/>
    </location>
</feature>
<feature type="domain" description="Cadherin" evidence="16">
    <location>
        <begin position="6578"/>
        <end position="6683"/>
    </location>
</feature>
<feature type="domain" description="Cadherin" evidence="16">
    <location>
        <begin position="5752"/>
        <end position="5861"/>
    </location>
</feature>
<evidence type="ECO:0000256" key="15">
    <source>
        <dbReference type="SAM" id="SignalP"/>
    </source>
</evidence>
<feature type="domain" description="Cadherin" evidence="16">
    <location>
        <begin position="1014"/>
        <end position="1116"/>
    </location>
</feature>
<feature type="domain" description="Cadherin" evidence="16">
    <location>
        <begin position="1650"/>
        <end position="1761"/>
    </location>
</feature>
<feature type="domain" description="Cadherin" evidence="16">
    <location>
        <begin position="1437"/>
        <end position="1542"/>
    </location>
</feature>
<feature type="domain" description="Cadherin" evidence="16">
    <location>
        <begin position="4832"/>
        <end position="4930"/>
    </location>
</feature>
<keyword evidence="9" id="KW-0130">Cell adhesion</keyword>
<evidence type="ECO:0000256" key="5">
    <source>
        <dbReference type="ARBA" id="ARBA00022723"/>
    </source>
</evidence>
<feature type="domain" description="Cadherin" evidence="16">
    <location>
        <begin position="6991"/>
        <end position="7092"/>
    </location>
</feature>
<evidence type="ECO:0000256" key="14">
    <source>
        <dbReference type="PROSITE-ProRule" id="PRU00043"/>
    </source>
</evidence>
<feature type="domain" description="Cadherin" evidence="16">
    <location>
        <begin position="4097"/>
        <end position="4203"/>
    </location>
</feature>
<feature type="domain" description="Cadherin" evidence="16">
    <location>
        <begin position="3341"/>
        <end position="3444"/>
    </location>
</feature>
<feature type="domain" description="Cadherin" evidence="16">
    <location>
        <begin position="6787"/>
        <end position="6887"/>
    </location>
</feature>
<reference evidence="18" key="1">
    <citation type="submission" date="2025-08" db="UniProtKB">
        <authorList>
            <consortium name="RefSeq"/>
        </authorList>
    </citation>
    <scope>IDENTIFICATION</scope>
</reference>
<keyword evidence="4" id="KW-0812">Transmembrane</keyword>
<dbReference type="CDD" id="cd11304">
    <property type="entry name" value="Cadherin_repeat"/>
    <property type="match status" value="60"/>
</dbReference>
<feature type="domain" description="Cadherin" evidence="16">
    <location>
        <begin position="7301"/>
        <end position="7401"/>
    </location>
</feature>
<feature type="domain" description="Cadherin" evidence="16">
    <location>
        <begin position="2710"/>
        <end position="2820"/>
    </location>
</feature>
<feature type="domain" description="Cadherin" evidence="16">
    <location>
        <begin position="2185"/>
        <end position="2294"/>
    </location>
</feature>
<feature type="domain" description="Cadherin" evidence="16">
    <location>
        <begin position="5441"/>
        <end position="5543"/>
    </location>
</feature>
<feature type="domain" description="Cadherin" evidence="16">
    <location>
        <begin position="906"/>
        <end position="1021"/>
    </location>
</feature>
<keyword evidence="7" id="KW-0677">Repeat</keyword>
<feature type="domain" description="Cadherin" evidence="16">
    <location>
        <begin position="5240"/>
        <end position="5343"/>
    </location>
</feature>
<feature type="domain" description="Cadherin" evidence="16">
    <location>
        <begin position="4517"/>
        <end position="4617"/>
    </location>
</feature>
<feature type="domain" description="Cadherin" evidence="16">
    <location>
        <begin position="3665"/>
        <end position="3775"/>
    </location>
</feature>
<keyword evidence="12" id="KW-1015">Disulfide bond</keyword>
<dbReference type="GO" id="GO:0005509">
    <property type="term" value="F:calcium ion binding"/>
    <property type="evidence" value="ECO:0007669"/>
    <property type="project" value="UniProtKB-UniRule"/>
</dbReference>
<feature type="domain" description="Cadherin" evidence="16">
    <location>
        <begin position="1117"/>
        <end position="1225"/>
    </location>
</feature>
<dbReference type="GO" id="GO:0007156">
    <property type="term" value="P:homophilic cell adhesion via plasma membrane adhesion molecules"/>
    <property type="evidence" value="ECO:0007669"/>
    <property type="project" value="InterPro"/>
</dbReference>
<feature type="domain" description="Cadherin" evidence="16">
    <location>
        <begin position="1330"/>
        <end position="1436"/>
    </location>
</feature>
<feature type="domain" description="Cadherin" evidence="16">
    <location>
        <begin position="2927"/>
        <end position="3028"/>
    </location>
</feature>
<evidence type="ECO:0000256" key="9">
    <source>
        <dbReference type="ARBA" id="ARBA00022889"/>
    </source>
</evidence>
<evidence type="ECO:0000256" key="8">
    <source>
        <dbReference type="ARBA" id="ARBA00022837"/>
    </source>
</evidence>
<keyword evidence="13" id="KW-0325">Glycoprotein</keyword>
<feature type="domain" description="Cadherin" evidence="16">
    <location>
        <begin position="2613"/>
        <end position="2715"/>
    </location>
</feature>
<keyword evidence="6 15" id="KW-0732">Signal</keyword>
<dbReference type="InterPro" id="IPR015919">
    <property type="entry name" value="Cadherin-like_sf"/>
</dbReference>
<feature type="domain" description="Cadherin" evidence="16">
    <location>
        <begin position="4307"/>
        <end position="4410"/>
    </location>
</feature>
<feature type="domain" description="Cadherin" evidence="16">
    <location>
        <begin position="153"/>
        <end position="263"/>
    </location>
</feature>
<feature type="domain" description="Cadherin" evidence="16">
    <location>
        <begin position="1975"/>
        <end position="2081"/>
    </location>
</feature>
<dbReference type="SUPFAM" id="SSF49313">
    <property type="entry name" value="Cadherin-like"/>
    <property type="match status" value="67"/>
</dbReference>
<evidence type="ECO:0000256" key="1">
    <source>
        <dbReference type="ARBA" id="ARBA00004251"/>
    </source>
</evidence>
<feature type="domain" description="Cadherin" evidence="16">
    <location>
        <begin position="6888"/>
        <end position="6990"/>
    </location>
</feature>
<feature type="domain" description="Cadherin" evidence="16">
    <location>
        <begin position="4727"/>
        <end position="4830"/>
    </location>
</feature>
<feature type="domain" description="Cadherin" evidence="16">
    <location>
        <begin position="5891"/>
        <end position="5963"/>
    </location>
</feature>
<dbReference type="Pfam" id="PF00028">
    <property type="entry name" value="Cadherin"/>
    <property type="match status" value="39"/>
</dbReference>
<feature type="domain" description="Cadherin" evidence="16">
    <location>
        <begin position="3445"/>
        <end position="3559"/>
    </location>
</feature>
<feature type="domain" description="Cadherin" evidence="16">
    <location>
        <begin position="395"/>
        <end position="506"/>
    </location>
</feature>
<feature type="domain" description="Cadherin" evidence="16">
    <location>
        <begin position="3882"/>
        <end position="3990"/>
    </location>
</feature>
<feature type="domain" description="Cadherin" evidence="16">
    <location>
        <begin position="3560"/>
        <end position="3664"/>
    </location>
</feature>
<feature type="domain" description="Cadherin" evidence="16">
    <location>
        <begin position="2082"/>
        <end position="2184"/>
    </location>
</feature>
<evidence type="ECO:0000256" key="12">
    <source>
        <dbReference type="ARBA" id="ARBA00023157"/>
    </source>
</evidence>
<dbReference type="InterPro" id="IPR020894">
    <property type="entry name" value="Cadherin_CS"/>
</dbReference>
<feature type="domain" description="Cadherin" evidence="16">
    <location>
        <begin position="5142"/>
        <end position="5239"/>
    </location>
</feature>
<feature type="domain" description="Cadherin" evidence="16">
    <location>
        <begin position="710"/>
        <end position="804"/>
    </location>
</feature>
<dbReference type="PANTHER" id="PTHR24026">
    <property type="entry name" value="FAT ATYPICAL CADHERIN-RELATED"/>
    <property type="match status" value="1"/>
</dbReference>
<feature type="chain" id="PRO_5028886936" evidence="15">
    <location>
        <begin position="26"/>
        <end position="7530"/>
    </location>
</feature>
<dbReference type="FunFam" id="2.60.40.60:FF:000116">
    <property type="entry name" value="Dachsous cadherin-related 2"/>
    <property type="match status" value="5"/>
</dbReference>
<dbReference type="FunFam" id="2.60.40.60:FF:000123">
    <property type="entry name" value="Protocadherin beta 4"/>
    <property type="match status" value="1"/>
</dbReference>
<feature type="domain" description="Cadherin" evidence="16">
    <location>
        <begin position="276"/>
        <end position="395"/>
    </location>
</feature>
<sequence length="7530" mass="831465">MVGNLMPWSLAWIFLLLLFSKGSNAGLCDNTNGKSSFTIKTHETSAKVTQQELQSNLNYRAELTLDPVNVAYTITLVSVGTFDPNTYLEIIKINGKIYVRLTRAMDRDGATESPSDDQPRFQFQLQCKSSTTTVNRNVHWIIEDINDNAPQFTKSVYRVDVNELTPVGTTIFKQISATDKDEGVNREIDYAIVNGPKQNGVEIFYMNLPYFGYIATRAQLDYEAPINSYVLNISASDKGKPPNIRYSKLIINVTDGDDRSPAFDYQTCVRVDGVCIQPRFDASIMSGSINGQLNLFPIPRNDPYTPVTLQAKDRDTLNSALELSIETASLKDKFSVQRSTSLNGYQWVLTQIKPIATQGTYQMIVRVEEQNYNKRYATAIINLNVKPQDNFKPEIGSPSTGYIYENSPPGTLALNKDINGPMIITVSDKDLVSGNSVNYDFTTTSADFSINTNRQIQLIKKNLDYETQTIYFLPVTIVETGVQNPQTGTGTLTINVLDKNDNPPIFTQCSSASVIEGDYSSSPRQITSFDATDEDSGDNKIIVYSLTSGKDKFSISGKNLNAVGKLNRNDKYIVVIKAEDQATPESLRRNSYCTIVVTVTENSAVNLKFLSQSYTITISEDTAVASSIYTFKDKVDPQNAQLDCKLSNSLDDFAITTGGDITVAKSLDAEQISQYDMTVTCSNKAIPGQTATTTFVVKIQNVNDNPPKFSQDKYLFKISEATTLDQVVGQVEVTDADSNSFITLSVNSNNFRIDTLGKIFNRITFDYETETLYNFKVTANDGKFNTDASITVMVLDLPDSIPIFTETKYEGFVQEDALINTVVITVKAVDLDTTPSIVYELDGDSQSFAINQGGVITTSTTLDYEAKTVYKFFVTTKDGKNSLSPNSRAEITVNVLDVNDNAPQVSLNPSTVTVLETDKVGKTLAVVSATDADKQNTLNSDVVFRISSITPSAGTDLFYLNPVTGNVGISKPLTSDSSTSYTITLIGTDRGTPSLSQSRILTVNVIRNTASPVCQNIAPVTIQENRPVNEVIAVVKATDADNNKYGTIEYQLAGDLPSMTLFQVDSNTGNIKIAKSLTQDSSLSYTLSIYAKDGGGKQTTCVIVVNVERNLNKPILQETTYSKQIQETFPLNTAILKISASDSDRAPPHNELKYEIISTNNAVQYFSVNDLGEVILIRSPAADQAIKSFSFEVRVSDKGLPVPKTADKTANVNIDIIRNNKPPVFFIKDFTTDIAENSPINEDVIRVYANDSDPQFNVITYSIIGDGEAKNFFKIDSTTGLIETAKFLSATSITPFKIRVLAKDNGSPARSATTVITVNVNRNLNSPDWLSTSFQINIGEDEEVGRSLLKVIATDKDLHKPNNEVSYRIVGDTDALKYFTVSSDGEVSLKSSLLSDSATSYQLQLQAFDLGNPSRTTNTFLTIPVNVQRNLNTPTFTKSVYKVTISENFSPGSIITSVKANDNDLKYNQISYTLMGIDASLTLFDVDRTTGQISLKSNADLTKESELEYTLVVEAADNGVPPRKKTVLVLVTVDRNRNTPIFDKQIYNAVINETLSPGETIISVRATDADSKSPNNVISYSIKPSFKSDKFYINSVTGAISLMQSISGDSDNSYTLTIAAQDQGDPPRSSTFDAKVTIQVQRNKFSPTFTEKYIEKSISSTANPGEQIAQILASDQDTNAPFNLITYSIEGNDEAKNYFAIDSNTGLITLKKSIGTASQSTYQIFVSANDGGQPPKSAFAVVTVLVSRNLHSPVITSGPSIQICRKESQGISQPLYQVQASDADSGAPNNELKFFLNKASSTFSINPDTGEIFLKYPLQNDQSTNVYVVEVQVQDKGNPPRVSSTPATITINVLRNKNAPKITNLPKSVLINQTTADTTVYVVVATDADTNDLLAPQCASNFAQLSYSIVGDGGASAFFSIDSNGRVFTKPQLSADSQSIYPVRVQVSDNGVPPKSVNSILTVTFIRNLYPPVFKDENLNISVPENLQPGSSIVQVSAEDLDTISPNNKIVYEVVTPIEYFWVNPVSGVVSISKSLTQDSSKQSVYSLIIKASDMGQPPRSSVNTATVTVNVLRNNFAPFFEPSSRSVTIEETLSIKQFVISMTALDKDHFYNTVSYSIFGYQPATDFFNISKNGDVFVTKSLELGTETNYTLNIVATDNGYPAKQGFGILNIFVKRNFLAPVFQNSPYQRDVSESTSIGSTLFTVTAMDSDKRRPQNQVKYFMASSNAVEIQQYFTIDETSGEIKLINSLTQDTSKSSFQFNIVAIDMGKPPRQSNPAQVVVNVQRNGFPPVFPLGNYETTISRNTLINTNIFKVTASDRDTVSPYNKISYDIIGNPKADEFYRIDSTGQISLKKSVDREDETVYFIRVRALDGDLQTLNRKSATAVVTVYINRNLFAPSLTQATYTQTIKETDAPGSVVLTLQSNDNDVAAPYNAVEYSFESPSSLFSLDPSTGTITIRQEIPAQTISPIQLKAYAYDNGNPSRKSASADIIITLLKDKYPPEFIQPIDWELSVNTGFAAGRTLVTIQARDNDTTSPFNVIRYSIIGDDNAADYYSIGSQSGTITTKRTLTSSISQHRIRVKAANPQNPSSSTSRVLLVTVLGNTNPPSFQSATQQLTVLETQSLGKLPLKINLVDPENEGVSCEMASPNDYFTTMPNSCDILLMKPLMDDPSKTSEYKFVLLGKDLGSPSQRATNNITVSIIVERNNHAPQFGNVPNNITATVPVNQLYRVSVTDQDNVKPFNDVFLSLIGDDQAPTLFSIDPATGIITAPRENDLQQDSDSLYKLRILAKDGGSPPLTSTATLLVQINKNRNPPAFSHADISVSIAYTTPVGEIVVDVNATDPDMPSTPNSVEYKANWINDAPTYFYLNQQDGTIILKKPLPKTGTSAFLFQVEASDKMQPVRTSTINVRINILRDANTLTFSQPSYSTRISENLAVSAPVLTVAASPPPDISYTLTGLNQAMDYFQINERGDISVKSSLISDKFKQTVYYMTVTASKQFAISRQTASANVTITVTRNLNGPIFSSNIYTKTIDVNSPPGTSIIQLTASDADKHDTLGYSIIPSAGITDYVYVGPGSGLISLRKMLSSSTTNPLEFTVKVSDNSEPEKTATAIVRIQIIKDQFLPVFISAPYSTSINYDVALNTSIFNVRATDADLQGTIQYEIQGILSAPSYFQIDQVTGAVTVKNRIIDDTASSYSLGIIAYDSFRPSQTSETILQIQVDRNPSPPSFPSRIYRKTILEITDIGTSILQVTANDVDVGQKIRYSIGQKSIPDSSYFYLNEMNGNIILQKSLTNITGNTLSFSVSAEDNGIPPKSALQEATVEITVRKNLFAPQFQKNSYEVEINEDTRPQTTVLQVFAIDQDTEPAFNTVNYRLTGDGNIASYFDFQDGIFKLKSSLATDNIPFFQARIVASDNGRPPKSSTVLAKITIKRNLNPPFFTPVSYTKNIEENISIGTVILKVNAQDSDNHAPYNEITYKIEDLPSPPNPIENQASKYFDVESNGNIFVVGDLTKSTIKEFTFYVTATDKGNPPLSATNKATVILKIIRNDHSPVFHATPYQVTVSVSHAVNSFLFRVNATDEDIGAFGSIKYSIFGDNDAKNMFSINSNTGVINLRNSLSLSTNDKYTIWVKAEDQGFPSNMALTPVTVNVNRNMNTPGWTRQNYTENVLEITLPNTVLLQLHAFDFDNQAPYNTLDFSMSSSQSDNDVADYFGVTASGQFFVKRLLINIRNKNQFLAEVTVADKGNPPKVNLQKAYITINVIQNENSPYFVNEPYKKTLGKVISVNQLIYTVTARDNDKDTPLNQITYSIVGDDSAPLYFKIDPTTGQITLKNIPSGTENIFKIRVRASDGGIPPRSNETVVEIVKSSSNEKAPSFTPDTITITIAETQPLGVVIVQVNATDDDISAPDNLLTYSLVGGSLEQQCFFLEPSKGSIMARRSLMYSPCNQTSYKVQVTAKDNGVPQWTSNILTVNILVRKNNNKPVFTNLPSNMELPVTKVVGSNVLRVTAIDRDTQPPFNKLTYSIIGDAFAMNKFAIDSVTGQITVKSSLSLEKENFYTVRVLVKDGGAPPLSSTSTLGININRNFNTPQFRPYDQNIDINDIQLPGISFYQISATDNDITSPENLVNYYSNGTQDALKYFAIEKSTGKISPRQLLFDVNSGPYQLVIYAHDMGSPRRVTNIPARININVVHNSCPRFNNLPATINLKPNQPVGSDIFQMGITNPITGNTIKLDVVGQDDSASFFGIHSNNNTVYVLKSVLQESKEVYRLNIRVRNINPNCDQFEILTINIERNQFGPQWGSLPPFLATVYEDHSLRTPVYSLRATDNDQPPNNQILYKIVDKYDMFYIDEISGKIFTRFPFGSNQTISQFELTVSAEEKGPISPKEISGKLTITVIRNLFVPQFVNVPYEITLLPSSPVGSLMFRASATDADSYLPFRTITYAITGDGLAAVYFTISPTTGDVSIKNSLSSSVEDTFKVRIFARDNGSPYLSNTTLATIKLAQNVPAPSFQQSVYNIEVLETETVGSNILDLVVQNTPTQYQNFSLKGDATALKLFDIIQSGKIRVQRALYTEIANSYTFQAIVADTRAPTVEASTTITVNVVRNNFSPVFGLNYSVTIEENFNKANALLSMVATDRDINNFNKFNKITYEVIGDDKAPDYLRIDSNTGSVFLKPTADLVSTNIIKFVLRVVAKDDGTPPKSATATAIISIKRNFFSPVFTQDPIIKTIQNNVPVGTVIETVKATDRDTTAPNNVISYEIYGEQSALQYFFINPNTGAVSLIKSLVNGPNQFDVKIRAKDAGMPSLADTMTLQVTVIKSSGPADFTQRNYNITIDEAFPITSMVLNVQINSPMQYTYKLVGYVPGTEYFGIVENAGSIFVRKDLKSDTLNSPTYTLLVEASQNSTKKSATVFITVRRNLNAPIFQSQNYFKSVQESENLGQIILTVSATDLDNDVLKYSLSKTVTPSFKAEEFFFVNFITGEISLIKSLRGISETQITFEVTASDQRIPEKTATATVRIDIIKSAFSPEFLNTPYSAVIDENTSQGSTIFTGVTARDKDQRQNLKFEIQGYGVATYIFSVNTNGHIILKNSNLLRNIQQDKYTILLAVYDEAFPDDKTTTNMTIRVTKNSSGPKFTQSIYRRNITMSHSLGQVIIQVTAIDSDGDLPYYNISGLANNDYFITSDDGKIYLKKALTSTQVTNSFSVTACDRRQPPNCDTASVNIFVSQDNAPTFLNTPYNTNINKYHAFNKLVFSARGNDADNPVTLNYEIIGFYPAREVFTILPSGDVYLKQSLNSTTLKYPVYYLRLAVYDPVNPDLKGYTNATVRVDLNPNAPQVQSLFVFNISSSASAGTIVGNIFASDLDGDQLTFSMEGDLDDRQTFYVAPYNGDILLKKSLQKSLAQYVFDVKVTDGSKTAKTIVTINVIPTQKPFFTSPPPNDVTIDDSFSVNTQLFVAKATHRNLKQQIVYELTGDSHTLNYYQINANTGDISLKTSLLTDRVISYRLELKAYDSAEPDNFATTTLIVNVRRNPNAPVFLSSSYTKDIRESLSPGSSVLKVSATDSDRDIVDYEMIDPVSNNAYQNFFISRNDGTIYVRQPLDRDNTTNMFTFQVIASDQRFPVKTGTATVTIRVLRDQNLPQFLGPFTWQISEMQPKNDRFGIIRATDQDNEGSIKLRLLPSGVTTYYFNFNEQTGEVTVKENLRTDENTKSYDLNVEAYNTLYPQNTVQGKYVINVIRNANPPVFSTSDYRVTIPDTKPLGDVILTIKATDQDMDTIVYSATGASNTLQYFYLMQDSGEILVKNSLTSDSLSPTSYRMTVTARDKRASENTATATVIITVTRSQPRIQFQNLPSTLTFNDTKSPGDIYIVRTSWVQVGSNVGKSIHYKLTGKYPALSFFQIDKLTGVVSLTDTLKKPNMFLTTFTLDVVAYQENNTKVSTTSQLVINVIRNPNAPIWDSRLYNKSISENHQIGSSVLQLTADDKDQQDKLTYTLVSQNTGSTNYFFLEEDTGILYLLRSLKNSSFNVFNLDAKACDNGIPEKCTPMRIYISVRKSTPPQFTTSAYYAVINDTLSPQATVLSVTASDQDLQQTLKYKITSSTANFFIIDENTGAIKVASDLKIAPKSVTINVEAYDSQEPSIVGETTVYITIQKNPNGPYFLANSYTVTILSHSPVGSMVVNTTAIDNDGDVLTYYLGNNLGSDDAKYVYVLPNNGMIYLRESLKSQATNTLRFLVYASDSNFFTPRTASAGVNIIVQQTQPPVFQTFDCNIQVPANRSLGSLFQVTATSSSGLGNMQYTINGIYPAREFFSIDSDGKVRLIHSFTNDTISRTSYTIQIFAFNTLSPEVQTKKTCLVTVNRSTAGPTFTPSAAMTVSVSENRNVGYNFFIVKAVGETGDTITYTLETPSLFFSIDKTSGIISISQNLENAQNDVYNLIVRATNQKGKFSKGSLQINILRQAASSPTFKNLPNQIGMILVQNFQHPMYEVFAESQNNKSVLQYEIDGIFPSDDFFRINKTTGEIYLKKDVRTDTLNTINYKIQVVCYTQDNPSLKSRAILTVTVDRNPYSPIFSPNLYFIQISQRERKGKMVIQVTATDRDTPNNITYSIVGNSNGLIAMQYFFIRSDTGEIYVNNDLSTVTTNTFKFTVQASDNGFPPRSDTAPVEIRIIRDLQSPVFSKTTHNLNLQENTPVGNFLLQLTANDLDRQGSIVYEAAGNEYGLLLCEVNKTTGRITLKSSLKNVLVNNFQLIVKAYDTYFPDNTALARVFITVLRNVNTPVFSQSTFSVTINEYHSFMSPVITTTATDADQDVISYKLFGSNDDLDYFYITFSSGQIYLKKQLNNQPRTKFSLTVQATDSGNPPKKSNASVVVTVVRNTLPVINNPNQVFNISSTNAVDFAFGKIQAQDTDVIGRLVYEVIGDVSAPTFFKVDENSGDVSPKISLLNQRAKKYTLRVAVYDSAVPSKRVIDIITIYVNRNTQGPIFTNKPFTRSVDPNIDVTSEIIQFQAIDSGGDQITYKISNESTAQQYFLVLPLNGKLILIKSLKGLAPTTIRFTVTATDNGEPPISTSEPVIIQVKDSTDIPQFINPDYEVNILDSEPVTEVVTTATVKDTGIPPRTYKYEIVGNYPSSIFFSVNENTGSIRIKRSLKTDALLTETYIIRLAAYDVSKPSQKGYATIRVKVDRNPSGPYFIAPVNNVIDVPDNQGVNSAVTQVSAIDNDRDNITYVMQGNSDLQNFFFINPLNGIIYLRNSLTTTTVKRFDAIITAIDNGQPPKSNSTTLRFNIKETLKPVFRQSSYNVTIEETENVNTFVIGTGVTSPNPLLFNYRIIGEGSAPSYFKVDRNGQIYVRTDLKTGREMGYTLIVEAYNPQYPSNKDTTKIYIKMSRNVNSPSFQLPSYRFQTNSLSKLGTIVGKIQAVDNDNDVLTYSIIQTSDCQKYFYIKPSTGEIFVREVLPSTNRTFDCIMKVSDNGYPQSKTSSVSVKVTTTNDNRPPVFSQNKYFATLKETVPLGQSLLVSKLCHS</sequence>
<proteinExistence type="predicted"/>
<evidence type="ECO:0000256" key="4">
    <source>
        <dbReference type="ARBA" id="ARBA00022692"/>
    </source>
</evidence>
<feature type="domain" description="Cadherin" evidence="16">
    <location>
        <begin position="6684"/>
        <end position="6786"/>
    </location>
</feature>
<evidence type="ECO:0000256" key="13">
    <source>
        <dbReference type="ARBA" id="ARBA00023180"/>
    </source>
</evidence>
<feature type="domain" description="Cadherin" evidence="16">
    <location>
        <begin position="7093"/>
        <end position="7198"/>
    </location>
</feature>